<evidence type="ECO:0000313" key="1">
    <source>
        <dbReference type="EMBL" id="KAK4748666.1"/>
    </source>
</evidence>
<keyword evidence="2" id="KW-1185">Reference proteome</keyword>
<dbReference type="SUPFAM" id="SSF52058">
    <property type="entry name" value="L domain-like"/>
    <property type="match status" value="1"/>
</dbReference>
<gene>
    <name evidence="1" type="ORF">SAY87_015252</name>
</gene>
<protein>
    <submittedName>
        <fullName evidence="1">Uncharacterized protein</fullName>
    </submittedName>
</protein>
<proteinExistence type="predicted"/>
<dbReference type="AlphaFoldDB" id="A0AAN7GPW5"/>
<evidence type="ECO:0000313" key="2">
    <source>
        <dbReference type="Proteomes" id="UP001345219"/>
    </source>
</evidence>
<dbReference type="Gene3D" id="3.80.10.10">
    <property type="entry name" value="Ribonuclease Inhibitor"/>
    <property type="match status" value="1"/>
</dbReference>
<comment type="caution">
    <text evidence="1">The sequence shown here is derived from an EMBL/GenBank/DDBJ whole genome shotgun (WGS) entry which is preliminary data.</text>
</comment>
<dbReference type="InterPro" id="IPR032675">
    <property type="entry name" value="LRR_dom_sf"/>
</dbReference>
<sequence length="118" mass="14195">MMVALKNLRFLRLEWVELVGDFQYIFPKLRWLSWVLDYHKQMNLNFSLPNLETLEISSYFITVGWDGWGMLQGLKNLKDLILYGCCYLKTTPYFPDHMTMERLLLKKCGYSLFGCWEY</sequence>
<reference evidence="1 2" key="1">
    <citation type="journal article" date="2023" name="Hortic Res">
        <title>Pangenome of water caltrop reveals structural variations and asymmetric subgenome divergence after allopolyploidization.</title>
        <authorList>
            <person name="Zhang X."/>
            <person name="Chen Y."/>
            <person name="Wang L."/>
            <person name="Yuan Y."/>
            <person name="Fang M."/>
            <person name="Shi L."/>
            <person name="Lu R."/>
            <person name="Comes H.P."/>
            <person name="Ma Y."/>
            <person name="Chen Y."/>
            <person name="Huang G."/>
            <person name="Zhou Y."/>
            <person name="Zheng Z."/>
            <person name="Qiu Y."/>
        </authorList>
    </citation>
    <scope>NUCLEOTIDE SEQUENCE [LARGE SCALE GENOMIC DNA]</scope>
    <source>
        <tissue evidence="1">Roots</tissue>
    </source>
</reference>
<name>A0AAN7GPW5_9MYRT</name>
<organism evidence="1 2">
    <name type="scientific">Trapa incisa</name>
    <dbReference type="NCBI Taxonomy" id="236973"/>
    <lineage>
        <taxon>Eukaryota</taxon>
        <taxon>Viridiplantae</taxon>
        <taxon>Streptophyta</taxon>
        <taxon>Embryophyta</taxon>
        <taxon>Tracheophyta</taxon>
        <taxon>Spermatophyta</taxon>
        <taxon>Magnoliopsida</taxon>
        <taxon>eudicotyledons</taxon>
        <taxon>Gunneridae</taxon>
        <taxon>Pentapetalae</taxon>
        <taxon>rosids</taxon>
        <taxon>malvids</taxon>
        <taxon>Myrtales</taxon>
        <taxon>Lythraceae</taxon>
        <taxon>Trapa</taxon>
    </lineage>
</organism>
<dbReference type="EMBL" id="JAXIOK010000019">
    <property type="protein sequence ID" value="KAK4748666.1"/>
    <property type="molecule type" value="Genomic_DNA"/>
</dbReference>
<accession>A0AAN7GPW5</accession>
<dbReference type="Proteomes" id="UP001345219">
    <property type="component" value="Chromosome 12"/>
</dbReference>